<accession>A0ABX6P073</accession>
<feature type="region of interest" description="Disordered" evidence="1">
    <location>
        <begin position="149"/>
        <end position="172"/>
    </location>
</feature>
<dbReference type="Pfam" id="PF07793">
    <property type="entry name" value="DUF1631"/>
    <property type="match status" value="1"/>
</dbReference>
<evidence type="ECO:0000313" key="2">
    <source>
        <dbReference type="EMBL" id="QJW83427.1"/>
    </source>
</evidence>
<reference evidence="2 3" key="1">
    <citation type="submission" date="2020-05" db="EMBL/GenBank/DDBJ databases">
        <title>Ramlibacter rhizophilus sp. nov., isolated from rhizosphere soil of national flower Mugunghwa from South Korea.</title>
        <authorList>
            <person name="Zheng-Fei Y."/>
            <person name="Huan T."/>
        </authorList>
    </citation>
    <scope>NUCLEOTIDE SEQUENCE [LARGE SCALE GENOMIC DNA]</scope>
    <source>
        <strain evidence="2 3">H242</strain>
    </source>
</reference>
<sequence length="275" mass="30323">MPAVVQDFLYGPWALVMAHARLTDTQRQIDPGGWSSVITDLLWSVKREQTLRNPAKLIATIPKMLERLRGGPPVGQDPQDNGTFFTALEKLHRPVLKLRAKQRHASDSMPAELEVDPALMATERQQPKRDRGEPWMAREELDAAGFLDTMPSAPAPLADESPQASDAEADTVQAAEEAPLDEGDVAVLVGGLHQGQLGRPVFAQGVAPRQPHRVSGRATLFMFVSSGGRPHSMTRRSLERLVRDRLLRPVDAGDVVPRALEQLSRRRERPRALAA</sequence>
<protein>
    <submittedName>
        <fullName evidence="2">DUF1631 family protein</fullName>
    </submittedName>
</protein>
<dbReference type="Proteomes" id="UP000500826">
    <property type="component" value="Chromosome"/>
</dbReference>
<dbReference type="EMBL" id="CP053418">
    <property type="protein sequence ID" value="QJW83427.1"/>
    <property type="molecule type" value="Genomic_DNA"/>
</dbReference>
<keyword evidence="3" id="KW-1185">Reference proteome</keyword>
<organism evidence="2 3">
    <name type="scientific">Ramlibacter terrae</name>
    <dbReference type="NCBI Taxonomy" id="2732511"/>
    <lineage>
        <taxon>Bacteria</taxon>
        <taxon>Pseudomonadati</taxon>
        <taxon>Pseudomonadota</taxon>
        <taxon>Betaproteobacteria</taxon>
        <taxon>Burkholderiales</taxon>
        <taxon>Comamonadaceae</taxon>
        <taxon>Ramlibacter</taxon>
    </lineage>
</organism>
<name>A0ABX6P073_9BURK</name>
<gene>
    <name evidence="2" type="ORF">HK414_02300</name>
</gene>
<evidence type="ECO:0000256" key="1">
    <source>
        <dbReference type="SAM" id="MobiDB-lite"/>
    </source>
</evidence>
<evidence type="ECO:0000313" key="3">
    <source>
        <dbReference type="Proteomes" id="UP000500826"/>
    </source>
</evidence>
<proteinExistence type="predicted"/>
<reference evidence="2 3" key="2">
    <citation type="submission" date="2020-05" db="EMBL/GenBank/DDBJ databases">
        <authorList>
            <person name="Khan S.A."/>
            <person name="Jeon C.O."/>
            <person name="Chun B.H."/>
        </authorList>
    </citation>
    <scope>NUCLEOTIDE SEQUENCE [LARGE SCALE GENOMIC DNA]</scope>
    <source>
        <strain evidence="2 3">H242</strain>
    </source>
</reference>
<dbReference type="InterPro" id="IPR012434">
    <property type="entry name" value="DUF1631"/>
</dbReference>